<dbReference type="AlphaFoldDB" id="A0AA39YNI5"/>
<dbReference type="GO" id="GO:0016787">
    <property type="term" value="F:hydrolase activity"/>
    <property type="evidence" value="ECO:0007669"/>
    <property type="project" value="UniProtKB-KW"/>
</dbReference>
<name>A0AA39YNI5_9PEZI</name>
<dbReference type="Gene3D" id="3.40.50.1820">
    <property type="entry name" value="alpha/beta hydrolase"/>
    <property type="match status" value="1"/>
</dbReference>
<evidence type="ECO:0000313" key="1">
    <source>
        <dbReference type="EMBL" id="KAK0654837.1"/>
    </source>
</evidence>
<keyword evidence="1" id="KW-0378">Hydrolase</keyword>
<gene>
    <name evidence="1" type="ORF">B0T16DRAFT_383852</name>
</gene>
<dbReference type="InterPro" id="IPR029058">
    <property type="entry name" value="AB_hydrolase_fold"/>
</dbReference>
<proteinExistence type="predicted"/>
<comment type="caution">
    <text evidence="1">The sequence shown here is derived from an EMBL/GenBank/DDBJ whole genome shotgun (WGS) entry which is preliminary data.</text>
</comment>
<sequence length="360" mass="38711">MASITPTPSLTHNFATAADGTKLSYYSIGSGPGIVVVHGAMCYALSHKDLALALSPYFTVHIISRRTRGLSGPYPDPITNCPNRACSKSTPADQSTMRIAHRDIPRTYTPSHSSAVLETEVSDLHTLLTATGSHFIISVSSGALITLSYHLTYHSPASTAEPGLLTKTILFEPAAQFSDLDKPVSQLKYAHGLARYEEARAAGDIISALVSALKVTQMIPPWIPDFVGKWMLKRKVVTEKAKAGKIKGEGQAGKEEGGKEDEGVTNPLELADCLQYDFCVGEAMVGDSERFKGIQGVEVLLMGGTESQGFLEESLNALEMLIEGSKRVVIKGIGHDGLCQRERGGKPEFAVDEIRGFFGE</sequence>
<reference evidence="1" key="1">
    <citation type="submission" date="2023-06" db="EMBL/GenBank/DDBJ databases">
        <title>Genome-scale phylogeny and comparative genomics of the fungal order Sordariales.</title>
        <authorList>
            <consortium name="Lawrence Berkeley National Laboratory"/>
            <person name="Hensen N."/>
            <person name="Bonometti L."/>
            <person name="Westerberg I."/>
            <person name="Brannstrom I.O."/>
            <person name="Guillou S."/>
            <person name="Cros-Aarteil S."/>
            <person name="Calhoun S."/>
            <person name="Haridas S."/>
            <person name="Kuo A."/>
            <person name="Mondo S."/>
            <person name="Pangilinan J."/>
            <person name="Riley R."/>
            <person name="Labutti K."/>
            <person name="Andreopoulos B."/>
            <person name="Lipzen A."/>
            <person name="Chen C."/>
            <person name="Yanf M."/>
            <person name="Daum C."/>
            <person name="Ng V."/>
            <person name="Clum A."/>
            <person name="Steindorff A."/>
            <person name="Ohm R."/>
            <person name="Martin F."/>
            <person name="Silar P."/>
            <person name="Natvig D."/>
            <person name="Lalanne C."/>
            <person name="Gautier V."/>
            <person name="Ament-Velasquez S.L."/>
            <person name="Kruys A."/>
            <person name="Hutchinson M.I."/>
            <person name="Powell A.J."/>
            <person name="Barry K."/>
            <person name="Miller A.N."/>
            <person name="Grigoriev I.V."/>
            <person name="Debuchy R."/>
            <person name="Gladieux P."/>
            <person name="Thoren M.H."/>
            <person name="Johannesson H."/>
        </authorList>
    </citation>
    <scope>NUCLEOTIDE SEQUENCE</scope>
    <source>
        <strain evidence="1">SMH2532-1</strain>
    </source>
</reference>
<accession>A0AA39YNI5</accession>
<organism evidence="1 2">
    <name type="scientific">Cercophora newfieldiana</name>
    <dbReference type="NCBI Taxonomy" id="92897"/>
    <lineage>
        <taxon>Eukaryota</taxon>
        <taxon>Fungi</taxon>
        <taxon>Dikarya</taxon>
        <taxon>Ascomycota</taxon>
        <taxon>Pezizomycotina</taxon>
        <taxon>Sordariomycetes</taxon>
        <taxon>Sordariomycetidae</taxon>
        <taxon>Sordariales</taxon>
        <taxon>Lasiosphaeriaceae</taxon>
        <taxon>Cercophora</taxon>
    </lineage>
</organism>
<evidence type="ECO:0000313" key="2">
    <source>
        <dbReference type="Proteomes" id="UP001174936"/>
    </source>
</evidence>
<dbReference type="SUPFAM" id="SSF53474">
    <property type="entry name" value="alpha/beta-Hydrolases"/>
    <property type="match status" value="1"/>
</dbReference>
<protein>
    <submittedName>
        <fullName evidence="1">Alpha/Beta hydrolase protein</fullName>
    </submittedName>
</protein>
<keyword evidence="2" id="KW-1185">Reference proteome</keyword>
<dbReference type="EMBL" id="JAULSV010000001">
    <property type="protein sequence ID" value="KAK0654837.1"/>
    <property type="molecule type" value="Genomic_DNA"/>
</dbReference>
<dbReference type="Proteomes" id="UP001174936">
    <property type="component" value="Unassembled WGS sequence"/>
</dbReference>